<name>A0A507QU09_MONPU</name>
<dbReference type="PANTHER" id="PTHR10270:SF161">
    <property type="entry name" value="SEX-DETERMINING REGION Y PROTEIN"/>
    <property type="match status" value="1"/>
</dbReference>
<dbReference type="GO" id="GO:0000122">
    <property type="term" value="P:negative regulation of transcription by RNA polymerase II"/>
    <property type="evidence" value="ECO:0007669"/>
    <property type="project" value="TreeGrafter"/>
</dbReference>
<keyword evidence="8" id="KW-1185">Reference proteome</keyword>
<evidence type="ECO:0000256" key="2">
    <source>
        <dbReference type="ARBA" id="ARBA00023125"/>
    </source>
</evidence>
<dbReference type="PROSITE" id="PS50118">
    <property type="entry name" value="HMG_BOX_2"/>
    <property type="match status" value="1"/>
</dbReference>
<dbReference type="InterPro" id="IPR050140">
    <property type="entry name" value="SRY-related_HMG-box_TF-like"/>
</dbReference>
<evidence type="ECO:0000256" key="1">
    <source>
        <dbReference type="ARBA" id="ARBA00023015"/>
    </source>
</evidence>
<dbReference type="GO" id="GO:0005634">
    <property type="term" value="C:nucleus"/>
    <property type="evidence" value="ECO:0007669"/>
    <property type="project" value="UniProtKB-UniRule"/>
</dbReference>
<dbReference type="SMART" id="SM00398">
    <property type="entry name" value="HMG"/>
    <property type="match status" value="1"/>
</dbReference>
<keyword evidence="4" id="KW-0539">Nucleus</keyword>
<dbReference type="InterPro" id="IPR036910">
    <property type="entry name" value="HMG_box_dom_sf"/>
</dbReference>
<dbReference type="Pfam" id="PF00505">
    <property type="entry name" value="HMG_box"/>
    <property type="match status" value="1"/>
</dbReference>
<dbReference type="EMBL" id="VIFY01000078">
    <property type="protein sequence ID" value="TQB71628.1"/>
    <property type="molecule type" value="Genomic_DNA"/>
</dbReference>
<dbReference type="FunFam" id="1.10.30.10:FF:000041">
    <property type="entry name" value="HMG box family protein"/>
    <property type="match status" value="1"/>
</dbReference>
<evidence type="ECO:0000256" key="3">
    <source>
        <dbReference type="ARBA" id="ARBA00023163"/>
    </source>
</evidence>
<feature type="DNA-binding region" description="HMG box" evidence="4">
    <location>
        <begin position="125"/>
        <end position="193"/>
    </location>
</feature>
<feature type="compositionally biased region" description="Low complexity" evidence="5">
    <location>
        <begin position="225"/>
        <end position="240"/>
    </location>
</feature>
<evidence type="ECO:0000256" key="4">
    <source>
        <dbReference type="PROSITE-ProRule" id="PRU00267"/>
    </source>
</evidence>
<evidence type="ECO:0000313" key="8">
    <source>
        <dbReference type="Proteomes" id="UP000319663"/>
    </source>
</evidence>
<dbReference type="GO" id="GO:0000978">
    <property type="term" value="F:RNA polymerase II cis-regulatory region sequence-specific DNA binding"/>
    <property type="evidence" value="ECO:0007669"/>
    <property type="project" value="TreeGrafter"/>
</dbReference>
<dbReference type="InterPro" id="IPR009071">
    <property type="entry name" value="HMG_box_dom"/>
</dbReference>
<dbReference type="AlphaFoldDB" id="A0A507QU09"/>
<gene>
    <name evidence="7" type="ORF">MPDQ_007404</name>
</gene>
<reference evidence="7 8" key="1">
    <citation type="submission" date="2019-06" db="EMBL/GenBank/DDBJ databases">
        <title>Wine fermentation using esterase from Monascus purpureus.</title>
        <authorList>
            <person name="Geng C."/>
            <person name="Zhang Y."/>
        </authorList>
    </citation>
    <scope>NUCLEOTIDE SEQUENCE [LARGE SCALE GENOMIC DNA]</scope>
    <source>
        <strain evidence="7">HQ1</strain>
    </source>
</reference>
<comment type="caution">
    <text evidence="7">The sequence shown here is derived from an EMBL/GenBank/DDBJ whole genome shotgun (WGS) entry which is preliminary data.</text>
</comment>
<dbReference type="STRING" id="5098.A0A507QU09"/>
<dbReference type="PANTHER" id="PTHR10270">
    <property type="entry name" value="SOX TRANSCRIPTION FACTOR"/>
    <property type="match status" value="1"/>
</dbReference>
<feature type="region of interest" description="Disordered" evidence="5">
    <location>
        <begin position="183"/>
        <end position="240"/>
    </location>
</feature>
<dbReference type="GO" id="GO:0030154">
    <property type="term" value="P:cell differentiation"/>
    <property type="evidence" value="ECO:0007669"/>
    <property type="project" value="TreeGrafter"/>
</dbReference>
<dbReference type="CDD" id="cd01389">
    <property type="entry name" value="HMG-box_ROX1-like"/>
    <property type="match status" value="1"/>
</dbReference>
<dbReference type="Gene3D" id="1.10.30.10">
    <property type="entry name" value="High mobility group box domain"/>
    <property type="match status" value="1"/>
</dbReference>
<protein>
    <recommendedName>
        <fullName evidence="6">HMG box domain-containing protein</fullName>
    </recommendedName>
</protein>
<evidence type="ECO:0000313" key="7">
    <source>
        <dbReference type="EMBL" id="TQB71628.1"/>
    </source>
</evidence>
<organism evidence="7 8">
    <name type="scientific">Monascus purpureus</name>
    <name type="common">Red mold</name>
    <name type="synonym">Monascus anka</name>
    <dbReference type="NCBI Taxonomy" id="5098"/>
    <lineage>
        <taxon>Eukaryota</taxon>
        <taxon>Fungi</taxon>
        <taxon>Dikarya</taxon>
        <taxon>Ascomycota</taxon>
        <taxon>Pezizomycotina</taxon>
        <taxon>Eurotiomycetes</taxon>
        <taxon>Eurotiomycetidae</taxon>
        <taxon>Eurotiales</taxon>
        <taxon>Aspergillaceae</taxon>
        <taxon>Monascus</taxon>
    </lineage>
</organism>
<feature type="domain" description="HMG box" evidence="6">
    <location>
        <begin position="125"/>
        <end position="193"/>
    </location>
</feature>
<accession>A0A507QU09</accession>
<keyword evidence="2 4" id="KW-0238">DNA-binding</keyword>
<sequence>MAAVPIAIKAAVEPTDQVMELIWQDALRHLESTNNEVLLPTNITEMIGQGNVDKIKSRLSALIDAPVVAFVDNSINALRIMRTPAFVGSVVSVASHSMISNLQGEATVDGNNPHRRSVRTKVSKVRRPPNAFILYRQHHHPKIRAAYPEFHNNDISKMLGKQWNAESEEVKAHYKVLADDIKRKHAKEHPGYQYAPRKPSEKKRRISSRQFQNDRKPIVRALPDSPTSNTTATSSNVTTPIPLHPAVAERLRTVEMNESMAELAHMDLAISQNEAMGDMTLDFDSDAFNVLIQQIHNDQEKAMLSQQFGSVNHQTTAETFNFSDFITDCY</sequence>
<dbReference type="OrthoDB" id="6247875at2759"/>
<dbReference type="GO" id="GO:0001228">
    <property type="term" value="F:DNA-binding transcription activator activity, RNA polymerase II-specific"/>
    <property type="evidence" value="ECO:0007669"/>
    <property type="project" value="TreeGrafter"/>
</dbReference>
<keyword evidence="1" id="KW-0805">Transcription regulation</keyword>
<keyword evidence="3" id="KW-0804">Transcription</keyword>
<evidence type="ECO:0000256" key="5">
    <source>
        <dbReference type="SAM" id="MobiDB-lite"/>
    </source>
</evidence>
<evidence type="ECO:0000259" key="6">
    <source>
        <dbReference type="PROSITE" id="PS50118"/>
    </source>
</evidence>
<dbReference type="SUPFAM" id="SSF47095">
    <property type="entry name" value="HMG-box"/>
    <property type="match status" value="1"/>
</dbReference>
<dbReference type="Proteomes" id="UP000319663">
    <property type="component" value="Unassembled WGS sequence"/>
</dbReference>
<proteinExistence type="predicted"/>